<accession>A0A166MP65</accession>
<dbReference type="AlphaFoldDB" id="A0A166MP65"/>
<dbReference type="Proteomes" id="UP000076532">
    <property type="component" value="Unassembled WGS sequence"/>
</dbReference>
<name>A0A166MP65_9AGAM</name>
<organism evidence="2 3">
    <name type="scientific">Athelia psychrophila</name>
    <dbReference type="NCBI Taxonomy" id="1759441"/>
    <lineage>
        <taxon>Eukaryota</taxon>
        <taxon>Fungi</taxon>
        <taxon>Dikarya</taxon>
        <taxon>Basidiomycota</taxon>
        <taxon>Agaricomycotina</taxon>
        <taxon>Agaricomycetes</taxon>
        <taxon>Agaricomycetidae</taxon>
        <taxon>Atheliales</taxon>
        <taxon>Atheliaceae</taxon>
        <taxon>Athelia</taxon>
    </lineage>
</organism>
<evidence type="ECO:0000256" key="1">
    <source>
        <dbReference type="SAM" id="MobiDB-lite"/>
    </source>
</evidence>
<feature type="region of interest" description="Disordered" evidence="1">
    <location>
        <begin position="125"/>
        <end position="148"/>
    </location>
</feature>
<dbReference type="EMBL" id="KV417528">
    <property type="protein sequence ID" value="KZP24172.1"/>
    <property type="molecule type" value="Genomic_DNA"/>
</dbReference>
<proteinExistence type="predicted"/>
<sequence>MVLRSSLRARYGTRNGDVLWDVQERGREWEWERVGVTWGVRRRRECRFLVIGFARFDALGILSLDALLTPCVRPSCHHTYVECPLQTQRRVCEEEDGSGSGGGGGGWGPGKSRNERDSEIDIDIITNSSREPAQTSRERDRSRRGASTRAIVCGRSGRIFEFEDATSRRRRRTARERVSWDRGRPLQIISYTPLALGPLEACA</sequence>
<feature type="compositionally biased region" description="Polar residues" evidence="1">
    <location>
        <begin position="125"/>
        <end position="135"/>
    </location>
</feature>
<evidence type="ECO:0000313" key="2">
    <source>
        <dbReference type="EMBL" id="KZP24172.1"/>
    </source>
</evidence>
<reference evidence="2 3" key="1">
    <citation type="journal article" date="2016" name="Mol. Biol. Evol.">
        <title>Comparative Genomics of Early-Diverging Mushroom-Forming Fungi Provides Insights into the Origins of Lignocellulose Decay Capabilities.</title>
        <authorList>
            <person name="Nagy L.G."/>
            <person name="Riley R."/>
            <person name="Tritt A."/>
            <person name="Adam C."/>
            <person name="Daum C."/>
            <person name="Floudas D."/>
            <person name="Sun H."/>
            <person name="Yadav J.S."/>
            <person name="Pangilinan J."/>
            <person name="Larsson K.H."/>
            <person name="Matsuura K."/>
            <person name="Barry K."/>
            <person name="Labutti K."/>
            <person name="Kuo R."/>
            <person name="Ohm R.A."/>
            <person name="Bhattacharya S.S."/>
            <person name="Shirouzu T."/>
            <person name="Yoshinaga Y."/>
            <person name="Martin F.M."/>
            <person name="Grigoriev I.V."/>
            <person name="Hibbett D.S."/>
        </authorList>
    </citation>
    <scope>NUCLEOTIDE SEQUENCE [LARGE SCALE GENOMIC DNA]</scope>
    <source>
        <strain evidence="2 3">CBS 109695</strain>
    </source>
</reference>
<feature type="compositionally biased region" description="Gly residues" evidence="1">
    <location>
        <begin position="98"/>
        <end position="109"/>
    </location>
</feature>
<gene>
    <name evidence="2" type="ORF">FIBSPDRAFT_930124</name>
</gene>
<protein>
    <submittedName>
        <fullName evidence="2">Uncharacterized protein</fullName>
    </submittedName>
</protein>
<evidence type="ECO:0000313" key="3">
    <source>
        <dbReference type="Proteomes" id="UP000076532"/>
    </source>
</evidence>
<keyword evidence="3" id="KW-1185">Reference proteome</keyword>
<feature type="region of interest" description="Disordered" evidence="1">
    <location>
        <begin position="93"/>
        <end position="113"/>
    </location>
</feature>